<dbReference type="EMBL" id="LAZR01016508">
    <property type="protein sequence ID" value="KKM04205.1"/>
    <property type="molecule type" value="Genomic_DNA"/>
</dbReference>
<evidence type="ECO:0000313" key="1">
    <source>
        <dbReference type="EMBL" id="KKM04205.1"/>
    </source>
</evidence>
<gene>
    <name evidence="1" type="ORF">LCGC14_1766600</name>
</gene>
<dbReference type="Gene3D" id="2.60.120.200">
    <property type="match status" value="1"/>
</dbReference>
<protein>
    <recommendedName>
        <fullName evidence="2">LamG-like jellyroll fold domain-containing protein</fullName>
    </recommendedName>
</protein>
<comment type="caution">
    <text evidence="1">The sequence shown here is derived from an EMBL/GenBank/DDBJ whole genome shotgun (WGS) entry which is preliminary data.</text>
</comment>
<dbReference type="InterPro" id="IPR013320">
    <property type="entry name" value="ConA-like_dom_sf"/>
</dbReference>
<sequence>MPTETRPMKCDTNWPLIHLNGGTAKSTTLLNASGGRSSHWITGYQLDGTLIKDEGFHLLRRACVHINGADTWTVPDVNIFDWAADSDGSDGHFALEIWVYIPSAGGAVAGLIKRGSVTDGWVLSVDANGLVTFTVDDTTGDTLTITSTSSVHDGWHLITVTCIRDSLTGLNLYIDGVSDATAKTTKDLDGAVEGGTTIVVTGEATDDLWLGPVGIYEGSSADLSAATVLANYNEGIGRKYDGSETGLVAAWNNDEGTGVLCYDILNNDSVKATISVNLWSPTKQSGATAAIKKCGPPFRKQYEDDAINPLATVGRFGTATVIGTTDNVIPPVVVSFPQAIKIGRNNPVRILETNGAFSLILHGFTADA</sequence>
<dbReference type="SUPFAM" id="SSF49899">
    <property type="entry name" value="Concanavalin A-like lectins/glucanases"/>
    <property type="match status" value="1"/>
</dbReference>
<name>A0A0F9GZH2_9ZZZZ</name>
<evidence type="ECO:0008006" key="2">
    <source>
        <dbReference type="Google" id="ProtNLM"/>
    </source>
</evidence>
<dbReference type="AlphaFoldDB" id="A0A0F9GZH2"/>
<dbReference type="Pfam" id="PF13385">
    <property type="entry name" value="Laminin_G_3"/>
    <property type="match status" value="1"/>
</dbReference>
<organism evidence="1">
    <name type="scientific">marine sediment metagenome</name>
    <dbReference type="NCBI Taxonomy" id="412755"/>
    <lineage>
        <taxon>unclassified sequences</taxon>
        <taxon>metagenomes</taxon>
        <taxon>ecological metagenomes</taxon>
    </lineage>
</organism>
<proteinExistence type="predicted"/>
<reference evidence="1" key="1">
    <citation type="journal article" date="2015" name="Nature">
        <title>Complex archaea that bridge the gap between prokaryotes and eukaryotes.</title>
        <authorList>
            <person name="Spang A."/>
            <person name="Saw J.H."/>
            <person name="Jorgensen S.L."/>
            <person name="Zaremba-Niedzwiedzka K."/>
            <person name="Martijn J."/>
            <person name="Lind A.E."/>
            <person name="van Eijk R."/>
            <person name="Schleper C."/>
            <person name="Guy L."/>
            <person name="Ettema T.J."/>
        </authorList>
    </citation>
    <scope>NUCLEOTIDE SEQUENCE</scope>
</reference>
<accession>A0A0F9GZH2</accession>